<dbReference type="Proteomes" id="UP000054018">
    <property type="component" value="Unassembled WGS sequence"/>
</dbReference>
<name>A0A0C9ZV75_9AGAM</name>
<evidence type="ECO:0000313" key="2">
    <source>
        <dbReference type="EMBL" id="KIK29919.1"/>
    </source>
</evidence>
<gene>
    <name evidence="2" type="ORF">PISMIDRAFT_671895</name>
</gene>
<reference evidence="2 3" key="1">
    <citation type="submission" date="2014-04" db="EMBL/GenBank/DDBJ databases">
        <authorList>
            <consortium name="DOE Joint Genome Institute"/>
            <person name="Kuo A."/>
            <person name="Kohler A."/>
            <person name="Costa M.D."/>
            <person name="Nagy L.G."/>
            <person name="Floudas D."/>
            <person name="Copeland A."/>
            <person name="Barry K.W."/>
            <person name="Cichocki N."/>
            <person name="Veneault-Fourrey C."/>
            <person name="LaButti K."/>
            <person name="Lindquist E.A."/>
            <person name="Lipzen A."/>
            <person name="Lundell T."/>
            <person name="Morin E."/>
            <person name="Murat C."/>
            <person name="Sun H."/>
            <person name="Tunlid A."/>
            <person name="Henrissat B."/>
            <person name="Grigoriev I.V."/>
            <person name="Hibbett D.S."/>
            <person name="Martin F."/>
            <person name="Nordberg H.P."/>
            <person name="Cantor M.N."/>
            <person name="Hua S.X."/>
        </authorList>
    </citation>
    <scope>NUCLEOTIDE SEQUENCE [LARGE SCALE GENOMIC DNA]</scope>
    <source>
        <strain evidence="2 3">441</strain>
    </source>
</reference>
<dbReference type="AlphaFoldDB" id="A0A0C9ZV75"/>
<evidence type="ECO:0000313" key="3">
    <source>
        <dbReference type="Proteomes" id="UP000054018"/>
    </source>
</evidence>
<dbReference type="EMBL" id="KN833688">
    <property type="protein sequence ID" value="KIK29919.1"/>
    <property type="molecule type" value="Genomic_DNA"/>
</dbReference>
<keyword evidence="3" id="KW-1185">Reference proteome</keyword>
<dbReference type="HOGENOM" id="CLU_2801047_0_0_1"/>
<sequence length="68" mass="7484">MQGLDCLPIPTKSFIPPLPVPAFSIVLIIFTTVPMTSQLLVRVNGYVNHYGRIMRNGLVLHIGAVHSE</sequence>
<keyword evidence="1" id="KW-0472">Membrane</keyword>
<proteinExistence type="predicted"/>
<feature type="transmembrane region" description="Helical" evidence="1">
    <location>
        <begin position="20"/>
        <end position="41"/>
    </location>
</feature>
<reference evidence="3" key="2">
    <citation type="submission" date="2015-01" db="EMBL/GenBank/DDBJ databases">
        <title>Evolutionary Origins and Diversification of the Mycorrhizal Mutualists.</title>
        <authorList>
            <consortium name="DOE Joint Genome Institute"/>
            <consortium name="Mycorrhizal Genomics Consortium"/>
            <person name="Kohler A."/>
            <person name="Kuo A."/>
            <person name="Nagy L.G."/>
            <person name="Floudas D."/>
            <person name="Copeland A."/>
            <person name="Barry K.W."/>
            <person name="Cichocki N."/>
            <person name="Veneault-Fourrey C."/>
            <person name="LaButti K."/>
            <person name="Lindquist E.A."/>
            <person name="Lipzen A."/>
            <person name="Lundell T."/>
            <person name="Morin E."/>
            <person name="Murat C."/>
            <person name="Riley R."/>
            <person name="Ohm R."/>
            <person name="Sun H."/>
            <person name="Tunlid A."/>
            <person name="Henrissat B."/>
            <person name="Grigoriev I.V."/>
            <person name="Hibbett D.S."/>
            <person name="Martin F."/>
        </authorList>
    </citation>
    <scope>NUCLEOTIDE SEQUENCE [LARGE SCALE GENOMIC DNA]</scope>
    <source>
        <strain evidence="3">441</strain>
    </source>
</reference>
<evidence type="ECO:0000256" key="1">
    <source>
        <dbReference type="SAM" id="Phobius"/>
    </source>
</evidence>
<protein>
    <submittedName>
        <fullName evidence="2">Uncharacterized protein</fullName>
    </submittedName>
</protein>
<organism evidence="2 3">
    <name type="scientific">Pisolithus microcarpus 441</name>
    <dbReference type="NCBI Taxonomy" id="765257"/>
    <lineage>
        <taxon>Eukaryota</taxon>
        <taxon>Fungi</taxon>
        <taxon>Dikarya</taxon>
        <taxon>Basidiomycota</taxon>
        <taxon>Agaricomycotina</taxon>
        <taxon>Agaricomycetes</taxon>
        <taxon>Agaricomycetidae</taxon>
        <taxon>Boletales</taxon>
        <taxon>Sclerodermatineae</taxon>
        <taxon>Pisolithaceae</taxon>
        <taxon>Pisolithus</taxon>
    </lineage>
</organism>
<keyword evidence="1" id="KW-0812">Transmembrane</keyword>
<accession>A0A0C9ZV75</accession>
<keyword evidence="1" id="KW-1133">Transmembrane helix</keyword>